<dbReference type="EMBL" id="MU151522">
    <property type="protein sequence ID" value="KAF9443083.1"/>
    <property type="molecule type" value="Genomic_DNA"/>
</dbReference>
<evidence type="ECO:0000313" key="2">
    <source>
        <dbReference type="Proteomes" id="UP000807342"/>
    </source>
</evidence>
<reference evidence="1" key="1">
    <citation type="submission" date="2020-11" db="EMBL/GenBank/DDBJ databases">
        <authorList>
            <consortium name="DOE Joint Genome Institute"/>
            <person name="Ahrendt S."/>
            <person name="Riley R."/>
            <person name="Andreopoulos W."/>
            <person name="Labutti K."/>
            <person name="Pangilinan J."/>
            <person name="Ruiz-Duenas F.J."/>
            <person name="Barrasa J.M."/>
            <person name="Sanchez-Garcia M."/>
            <person name="Camarero S."/>
            <person name="Miyauchi S."/>
            <person name="Serrano A."/>
            <person name="Linde D."/>
            <person name="Babiker R."/>
            <person name="Drula E."/>
            <person name="Ayuso-Fernandez I."/>
            <person name="Pacheco R."/>
            <person name="Padilla G."/>
            <person name="Ferreira P."/>
            <person name="Barriuso J."/>
            <person name="Kellner H."/>
            <person name="Castanera R."/>
            <person name="Alfaro M."/>
            <person name="Ramirez L."/>
            <person name="Pisabarro A.G."/>
            <person name="Kuo A."/>
            <person name="Tritt A."/>
            <person name="Lipzen A."/>
            <person name="He G."/>
            <person name="Yan M."/>
            <person name="Ng V."/>
            <person name="Cullen D."/>
            <person name="Martin F."/>
            <person name="Rosso M.-N."/>
            <person name="Henrissat B."/>
            <person name="Hibbett D."/>
            <person name="Martinez A.T."/>
            <person name="Grigoriev I.V."/>
        </authorList>
    </citation>
    <scope>NUCLEOTIDE SEQUENCE</scope>
    <source>
        <strain evidence="1">MF-IS2</strain>
    </source>
</reference>
<name>A0A9P5X231_9AGAR</name>
<organism evidence="1 2">
    <name type="scientific">Macrolepiota fuliginosa MF-IS2</name>
    <dbReference type="NCBI Taxonomy" id="1400762"/>
    <lineage>
        <taxon>Eukaryota</taxon>
        <taxon>Fungi</taxon>
        <taxon>Dikarya</taxon>
        <taxon>Basidiomycota</taxon>
        <taxon>Agaricomycotina</taxon>
        <taxon>Agaricomycetes</taxon>
        <taxon>Agaricomycetidae</taxon>
        <taxon>Agaricales</taxon>
        <taxon>Agaricineae</taxon>
        <taxon>Agaricaceae</taxon>
        <taxon>Macrolepiota</taxon>
    </lineage>
</organism>
<keyword evidence="2" id="KW-1185">Reference proteome</keyword>
<sequence length="69" mass="7419">MASAYVPTHGWIDGAHPQLVTVSGLSAVISTTSPFSLFTSPGFCHAPTPVYMHPLLSIRARHLPQDHLP</sequence>
<dbReference type="Proteomes" id="UP000807342">
    <property type="component" value="Unassembled WGS sequence"/>
</dbReference>
<protein>
    <submittedName>
        <fullName evidence="1">Uncharacterized protein</fullName>
    </submittedName>
</protein>
<accession>A0A9P5X231</accession>
<comment type="caution">
    <text evidence="1">The sequence shown here is derived from an EMBL/GenBank/DDBJ whole genome shotgun (WGS) entry which is preliminary data.</text>
</comment>
<gene>
    <name evidence="1" type="ORF">P691DRAFT_809529</name>
</gene>
<evidence type="ECO:0000313" key="1">
    <source>
        <dbReference type="EMBL" id="KAF9443083.1"/>
    </source>
</evidence>
<dbReference type="AlphaFoldDB" id="A0A9P5X231"/>
<proteinExistence type="predicted"/>